<name>A0ABN1W4L0_9PSEU</name>
<keyword evidence="13" id="KW-1185">Reference proteome</keyword>
<dbReference type="InterPro" id="IPR027417">
    <property type="entry name" value="P-loop_NTPase"/>
</dbReference>
<dbReference type="SUPFAM" id="SSF50475">
    <property type="entry name" value="FMN-binding split barrel"/>
    <property type="match status" value="1"/>
</dbReference>
<gene>
    <name evidence="12" type="ORF">GCM10009676_08530</name>
</gene>
<comment type="subcellular location">
    <subcellularLocation>
        <location evidence="1">Cell membrane</location>
        <topology evidence="1">Peripheral membrane protein</topology>
    </subcellularLocation>
</comment>
<keyword evidence="5" id="KW-0547">Nucleotide-binding</keyword>
<dbReference type="InterPro" id="IPR051535">
    <property type="entry name" value="Siderophore_ABC-ATPase"/>
</dbReference>
<dbReference type="PANTHER" id="PTHR42771">
    <property type="entry name" value="IRON(3+)-HYDROXAMATE IMPORT ATP-BINDING PROTEIN FHUC"/>
    <property type="match status" value="1"/>
</dbReference>
<evidence type="ECO:0000313" key="13">
    <source>
        <dbReference type="Proteomes" id="UP001500653"/>
    </source>
</evidence>
<evidence type="ECO:0000256" key="7">
    <source>
        <dbReference type="ARBA" id="ARBA00023004"/>
    </source>
</evidence>
<evidence type="ECO:0000256" key="5">
    <source>
        <dbReference type="ARBA" id="ARBA00022741"/>
    </source>
</evidence>
<comment type="caution">
    <text evidence="12">The sequence shown here is derived from an EMBL/GenBank/DDBJ whole genome shotgun (WGS) entry which is preliminary data.</text>
</comment>
<reference evidence="12 13" key="1">
    <citation type="journal article" date="2019" name="Int. J. Syst. Evol. Microbiol.">
        <title>The Global Catalogue of Microorganisms (GCM) 10K type strain sequencing project: providing services to taxonomists for standard genome sequencing and annotation.</title>
        <authorList>
            <consortium name="The Broad Institute Genomics Platform"/>
            <consortium name="The Broad Institute Genome Sequencing Center for Infectious Disease"/>
            <person name="Wu L."/>
            <person name="Ma J."/>
        </authorList>
    </citation>
    <scope>NUCLEOTIDE SEQUENCE [LARGE SCALE GENOMIC DNA]</scope>
    <source>
        <strain evidence="12 13">JCM 13023</strain>
    </source>
</reference>
<dbReference type="Gene3D" id="3.40.50.300">
    <property type="entry name" value="P-loop containing nucleotide triphosphate hydrolases"/>
    <property type="match status" value="1"/>
</dbReference>
<evidence type="ECO:0000256" key="3">
    <source>
        <dbReference type="ARBA" id="ARBA00022475"/>
    </source>
</evidence>
<feature type="region of interest" description="Disordered" evidence="10">
    <location>
        <begin position="1"/>
        <end position="25"/>
    </location>
</feature>
<dbReference type="NCBIfam" id="TIGR04025">
    <property type="entry name" value="PPOX_FMN_DR2398"/>
    <property type="match status" value="1"/>
</dbReference>
<dbReference type="InterPro" id="IPR003439">
    <property type="entry name" value="ABC_transporter-like_ATP-bd"/>
</dbReference>
<keyword evidence="2" id="KW-0813">Transport</keyword>
<proteinExistence type="predicted"/>
<dbReference type="CDD" id="cd03214">
    <property type="entry name" value="ABC_Iron-Siderophores_B12_Hemin"/>
    <property type="match status" value="1"/>
</dbReference>
<dbReference type="PROSITE" id="PS50893">
    <property type="entry name" value="ABC_TRANSPORTER_2"/>
    <property type="match status" value="1"/>
</dbReference>
<keyword evidence="3" id="KW-1003">Cell membrane</keyword>
<dbReference type="PANTHER" id="PTHR42771:SF2">
    <property type="entry name" value="IRON(3+)-HYDROXAMATE IMPORT ATP-BINDING PROTEIN FHUC"/>
    <property type="match status" value="1"/>
</dbReference>
<dbReference type="InterPro" id="IPR024029">
    <property type="entry name" value="Pyridox_Oxase_FMN-dep"/>
</dbReference>
<organism evidence="12 13">
    <name type="scientific">Prauserella halophila</name>
    <dbReference type="NCBI Taxonomy" id="185641"/>
    <lineage>
        <taxon>Bacteria</taxon>
        <taxon>Bacillati</taxon>
        <taxon>Actinomycetota</taxon>
        <taxon>Actinomycetes</taxon>
        <taxon>Pseudonocardiales</taxon>
        <taxon>Pseudonocardiaceae</taxon>
        <taxon>Prauserella</taxon>
    </lineage>
</organism>
<evidence type="ECO:0000256" key="10">
    <source>
        <dbReference type="SAM" id="MobiDB-lite"/>
    </source>
</evidence>
<keyword evidence="7" id="KW-0408">Iron</keyword>
<dbReference type="InterPro" id="IPR011576">
    <property type="entry name" value="Pyridox_Oxase_N"/>
</dbReference>
<dbReference type="PROSITE" id="PS00211">
    <property type="entry name" value="ABC_TRANSPORTER_1"/>
    <property type="match status" value="1"/>
</dbReference>
<protein>
    <recommendedName>
        <fullName evidence="11">ABC transporter domain-containing protein</fullName>
    </recommendedName>
</protein>
<keyword evidence="6" id="KW-0067">ATP-binding</keyword>
<evidence type="ECO:0000256" key="2">
    <source>
        <dbReference type="ARBA" id="ARBA00022448"/>
    </source>
</evidence>
<evidence type="ECO:0000256" key="6">
    <source>
        <dbReference type="ARBA" id="ARBA00022840"/>
    </source>
</evidence>
<dbReference type="InterPro" id="IPR003593">
    <property type="entry name" value="AAA+_ATPase"/>
</dbReference>
<evidence type="ECO:0000256" key="9">
    <source>
        <dbReference type="ARBA" id="ARBA00023136"/>
    </source>
</evidence>
<evidence type="ECO:0000256" key="1">
    <source>
        <dbReference type="ARBA" id="ARBA00004202"/>
    </source>
</evidence>
<dbReference type="SMART" id="SM00382">
    <property type="entry name" value="AAA"/>
    <property type="match status" value="1"/>
</dbReference>
<evidence type="ECO:0000313" key="12">
    <source>
        <dbReference type="EMBL" id="GAA1228438.1"/>
    </source>
</evidence>
<sequence>MSAQPVPDETDPAAAESGGDSRLSTVRTERVSLGYGDRRVVDELSVDIPPGKITVVVGPNACGKSTLLRGMARLLRPTSGTAYLDGKSIHSMPSRDIAVKLGILPQSPSAPEGITVTDLVGRGRSPHQGWFGRWSDADEQAVADAMRATGTVELADRSVDELSGGQRQRVWIAMALAQRTGVLLLDEPTTFLDLTHQVEVLDLLADLNRTEGTTIVAVLHDLNLACRYADHLAVLSEGRLVADGAPREVVTENLVRDVFALPNRVIDDPVSATPLIVPIGRHHVTDARLAETAETAEARGAEPEPGTTPVVARTDSAVSSETELRAVVEEPVPLIADKAAPAIDDESRRFLEAAPLFLLASAGEGSVDVSPRGDEDGSVIVLDDHTVAFADRPGNRRVDSMRNILRNPRVAMLFLVPGTDHTVRINGTASIVRDDELLSLLSVKGSPPDLAVVVTVSELFVHCGRAFSRSGLWDPRTWPERSSLPTAGTLLKAHAALRDSMRGSEAISDGLDPAG</sequence>
<evidence type="ECO:0000256" key="4">
    <source>
        <dbReference type="ARBA" id="ARBA00022496"/>
    </source>
</evidence>
<keyword evidence="8" id="KW-0406">Ion transport</keyword>
<dbReference type="SUPFAM" id="SSF52540">
    <property type="entry name" value="P-loop containing nucleoside triphosphate hydrolases"/>
    <property type="match status" value="1"/>
</dbReference>
<feature type="domain" description="ABC transporter" evidence="11">
    <location>
        <begin position="26"/>
        <end position="262"/>
    </location>
</feature>
<dbReference type="Proteomes" id="UP001500653">
    <property type="component" value="Unassembled WGS sequence"/>
</dbReference>
<accession>A0ABN1W4L0</accession>
<dbReference type="InterPro" id="IPR012349">
    <property type="entry name" value="Split_barrel_FMN-bd"/>
</dbReference>
<keyword evidence="9" id="KW-0472">Membrane</keyword>
<keyword evidence="4" id="KW-0410">Iron transport</keyword>
<dbReference type="Pfam" id="PF01243">
    <property type="entry name" value="PNPOx_N"/>
    <property type="match status" value="1"/>
</dbReference>
<feature type="region of interest" description="Disordered" evidence="10">
    <location>
        <begin position="294"/>
        <end position="316"/>
    </location>
</feature>
<evidence type="ECO:0000256" key="8">
    <source>
        <dbReference type="ARBA" id="ARBA00023065"/>
    </source>
</evidence>
<dbReference type="Pfam" id="PF00005">
    <property type="entry name" value="ABC_tran"/>
    <property type="match status" value="1"/>
</dbReference>
<dbReference type="Gene3D" id="2.30.110.10">
    <property type="entry name" value="Electron Transport, Fmn-binding Protein, Chain A"/>
    <property type="match status" value="1"/>
</dbReference>
<evidence type="ECO:0000259" key="11">
    <source>
        <dbReference type="PROSITE" id="PS50893"/>
    </source>
</evidence>
<dbReference type="EMBL" id="BAAALN010000003">
    <property type="protein sequence ID" value="GAA1228438.1"/>
    <property type="molecule type" value="Genomic_DNA"/>
</dbReference>
<dbReference type="InterPro" id="IPR017871">
    <property type="entry name" value="ABC_transporter-like_CS"/>
</dbReference>